<dbReference type="Proteomes" id="UP000283634">
    <property type="component" value="Unassembled WGS sequence"/>
</dbReference>
<sequence length="156" mass="17778">MRTLTHVETGATFNLITHSNGKSTRRPTPGDIIVYPYHAMLLPWPHIGVISYVDNKQVGIAEQNHTFSLFISLDPGYLDGERCVTLYVDLETIADGSWMLKEREEDILDCLGWMFYPTAPHREAIHQSLNILPEQRSVQATPVDTEDHPYVWSLTL</sequence>
<dbReference type="GO" id="GO:0016874">
    <property type="term" value="F:ligase activity"/>
    <property type="evidence" value="ECO:0007669"/>
    <property type="project" value="TreeGrafter"/>
</dbReference>
<dbReference type="PANTHER" id="PTHR30094:SF0">
    <property type="entry name" value="BIFUNCTIONAL GLUTATHIONYLSPERMIDINE SYNTHETASE_AMIDASE-RELATED"/>
    <property type="match status" value="1"/>
</dbReference>
<comment type="caution">
    <text evidence="1">The sequence shown here is derived from an EMBL/GenBank/DDBJ whole genome shotgun (WGS) entry which is preliminary data.</text>
</comment>
<protein>
    <submittedName>
        <fullName evidence="1">Trypanothione synthetase-like protein</fullName>
    </submittedName>
</protein>
<dbReference type="InterPro" id="IPR038765">
    <property type="entry name" value="Papain-like_cys_pep_sf"/>
</dbReference>
<reference evidence="1 2" key="1">
    <citation type="journal article" date="2018" name="BMC Genomics">
        <title>Genomic comparison of Trypanosoma conorhini and Trypanosoma rangeli to Trypanosoma cruzi strains of high and low virulence.</title>
        <authorList>
            <person name="Bradwell K.R."/>
            <person name="Koparde V.N."/>
            <person name="Matveyev A.V."/>
            <person name="Serrano M.G."/>
            <person name="Alves J.M."/>
            <person name="Parikh H."/>
            <person name="Huang B."/>
            <person name="Lee V."/>
            <person name="Espinosa-Alvarez O."/>
            <person name="Ortiz P.A."/>
            <person name="Costa-Martins A.G."/>
            <person name="Teixeira M.M."/>
            <person name="Buck G.A."/>
        </authorList>
    </citation>
    <scope>NUCLEOTIDE SEQUENCE [LARGE SCALE GENOMIC DNA]</scope>
    <source>
        <strain evidence="1 2">AM80</strain>
    </source>
</reference>
<dbReference type="Gene3D" id="3.90.1720.10">
    <property type="entry name" value="endopeptidase domain like (from Nostoc punctiforme)"/>
    <property type="match status" value="1"/>
</dbReference>
<proteinExistence type="predicted"/>
<accession>A0A3R7MXM8</accession>
<keyword evidence="2" id="KW-1185">Reference proteome</keyword>
<organism evidence="1 2">
    <name type="scientific">Trypanosoma rangeli</name>
    <dbReference type="NCBI Taxonomy" id="5698"/>
    <lineage>
        <taxon>Eukaryota</taxon>
        <taxon>Discoba</taxon>
        <taxon>Euglenozoa</taxon>
        <taxon>Kinetoplastea</taxon>
        <taxon>Metakinetoplastina</taxon>
        <taxon>Trypanosomatida</taxon>
        <taxon>Trypanosomatidae</taxon>
        <taxon>Trypanosoma</taxon>
        <taxon>Herpetosoma</taxon>
    </lineage>
</organism>
<dbReference type="GeneID" id="40323939"/>
<dbReference type="InterPro" id="IPR051705">
    <property type="entry name" value="Gsp_Synthetase/Amidase"/>
</dbReference>
<dbReference type="AlphaFoldDB" id="A0A3R7MXM8"/>
<dbReference type="RefSeq" id="XP_029242993.1">
    <property type="nucleotide sequence ID" value="XM_029377103.1"/>
</dbReference>
<evidence type="ECO:0000313" key="2">
    <source>
        <dbReference type="Proteomes" id="UP000283634"/>
    </source>
</evidence>
<dbReference type="SUPFAM" id="SSF54001">
    <property type="entry name" value="Cysteine proteinases"/>
    <property type="match status" value="1"/>
</dbReference>
<gene>
    <name evidence="1" type="ORF">TraAM80_00006</name>
</gene>
<dbReference type="OrthoDB" id="269411at2759"/>
<dbReference type="PANTHER" id="PTHR30094">
    <property type="entry name" value="BIFUNCTIONAL GLUTATHIONYLSPERMIDINE SYNTHETASE/AMIDASE-RELATED"/>
    <property type="match status" value="1"/>
</dbReference>
<dbReference type="EMBL" id="MKGL01000001">
    <property type="protein sequence ID" value="RNF12850.1"/>
    <property type="molecule type" value="Genomic_DNA"/>
</dbReference>
<evidence type="ECO:0000313" key="1">
    <source>
        <dbReference type="EMBL" id="RNF12850.1"/>
    </source>
</evidence>
<name>A0A3R7MXM8_TRYRA</name>
<dbReference type="VEuPathDB" id="TriTrypDB:TRSC58_02894"/>